<dbReference type="AlphaFoldDB" id="A0AA37PA72"/>
<keyword evidence="3" id="KW-1185">Reference proteome</keyword>
<dbReference type="RefSeq" id="XP_049130866.1">
    <property type="nucleotide sequence ID" value="XM_049274909.1"/>
</dbReference>
<keyword evidence="1" id="KW-0472">Membrane</keyword>
<dbReference type="Proteomes" id="UP001055115">
    <property type="component" value="Unassembled WGS sequence"/>
</dbReference>
<protein>
    <submittedName>
        <fullName evidence="2">Uncharacterized protein</fullName>
    </submittedName>
</protein>
<gene>
    <name evidence="2" type="ORF">ColSpa_08697</name>
</gene>
<evidence type="ECO:0000313" key="3">
    <source>
        <dbReference type="Proteomes" id="UP001055115"/>
    </source>
</evidence>
<evidence type="ECO:0000256" key="1">
    <source>
        <dbReference type="SAM" id="Phobius"/>
    </source>
</evidence>
<sequence>MPGSWGKDADADSEVEVELGREMGSMLVCGNARLARAVASSMTDRKEGKSWSASLSKAEAGAGSWMAARMAVAAVSSRGMVGLSCQGAALAMFWFWWTVA</sequence>
<comment type="caution">
    <text evidence="2">The sequence shown here is derived from an EMBL/GenBank/DDBJ whole genome shotgun (WGS) entry which is preliminary data.</text>
</comment>
<keyword evidence="1" id="KW-0812">Transmembrane</keyword>
<feature type="transmembrane region" description="Helical" evidence="1">
    <location>
        <begin position="79"/>
        <end position="97"/>
    </location>
</feature>
<dbReference type="GeneID" id="73329499"/>
<accession>A0AA37PA72</accession>
<name>A0AA37PA72_9PEZI</name>
<organism evidence="2 3">
    <name type="scientific">Colletotrichum spaethianum</name>
    <dbReference type="NCBI Taxonomy" id="700344"/>
    <lineage>
        <taxon>Eukaryota</taxon>
        <taxon>Fungi</taxon>
        <taxon>Dikarya</taxon>
        <taxon>Ascomycota</taxon>
        <taxon>Pezizomycotina</taxon>
        <taxon>Sordariomycetes</taxon>
        <taxon>Hypocreomycetidae</taxon>
        <taxon>Glomerellales</taxon>
        <taxon>Glomerellaceae</taxon>
        <taxon>Colletotrichum</taxon>
        <taxon>Colletotrichum spaethianum species complex</taxon>
    </lineage>
</organism>
<dbReference type="EMBL" id="BQXU01000024">
    <property type="protein sequence ID" value="GKT48516.1"/>
    <property type="molecule type" value="Genomic_DNA"/>
</dbReference>
<keyword evidence="1" id="KW-1133">Transmembrane helix</keyword>
<proteinExistence type="predicted"/>
<reference evidence="2 3" key="1">
    <citation type="submission" date="2022-03" db="EMBL/GenBank/DDBJ databases">
        <title>Genome data of Colletotrichum spp.</title>
        <authorList>
            <person name="Utami Y.D."/>
            <person name="Hiruma K."/>
        </authorList>
    </citation>
    <scope>NUCLEOTIDE SEQUENCE [LARGE SCALE GENOMIC DNA]</scope>
    <source>
        <strain evidence="2 3">MAFF 239500</strain>
    </source>
</reference>
<evidence type="ECO:0000313" key="2">
    <source>
        <dbReference type="EMBL" id="GKT48516.1"/>
    </source>
</evidence>